<feature type="compositionally biased region" description="Basic and acidic residues" evidence="6">
    <location>
        <begin position="725"/>
        <end position="747"/>
    </location>
</feature>
<dbReference type="GO" id="GO:0008270">
    <property type="term" value="F:zinc ion binding"/>
    <property type="evidence" value="ECO:0007669"/>
    <property type="project" value="UniProtKB-KW"/>
</dbReference>
<feature type="compositionally biased region" description="Pro residues" evidence="6">
    <location>
        <begin position="7"/>
        <end position="16"/>
    </location>
</feature>
<dbReference type="InterPro" id="IPR001965">
    <property type="entry name" value="Znf_PHD"/>
</dbReference>
<gene>
    <name evidence="8" type="ORF">P167DRAFT_402427</name>
</gene>
<protein>
    <recommendedName>
        <fullName evidence="7">PHD-type domain-containing protein</fullName>
    </recommendedName>
</protein>
<evidence type="ECO:0000256" key="6">
    <source>
        <dbReference type="SAM" id="MobiDB-lite"/>
    </source>
</evidence>
<dbReference type="PROSITE" id="PS50016">
    <property type="entry name" value="ZF_PHD_2"/>
    <property type="match status" value="1"/>
</dbReference>
<feature type="compositionally biased region" description="Polar residues" evidence="6">
    <location>
        <begin position="651"/>
        <end position="673"/>
    </location>
</feature>
<feature type="compositionally biased region" description="Polar residues" evidence="6">
    <location>
        <begin position="454"/>
        <end position="463"/>
    </location>
</feature>
<dbReference type="Pfam" id="PF20826">
    <property type="entry name" value="PHD_5"/>
    <property type="match status" value="1"/>
</dbReference>
<feature type="region of interest" description="Disordered" evidence="6">
    <location>
        <begin position="1"/>
        <end position="27"/>
    </location>
</feature>
<evidence type="ECO:0000256" key="5">
    <source>
        <dbReference type="PROSITE-ProRule" id="PRU00146"/>
    </source>
</evidence>
<evidence type="ECO:0000313" key="8">
    <source>
        <dbReference type="EMBL" id="RPB07475.1"/>
    </source>
</evidence>
<evidence type="ECO:0000313" key="9">
    <source>
        <dbReference type="Proteomes" id="UP000277580"/>
    </source>
</evidence>
<dbReference type="GO" id="GO:0006355">
    <property type="term" value="P:regulation of DNA-templated transcription"/>
    <property type="evidence" value="ECO:0007669"/>
    <property type="project" value="TreeGrafter"/>
</dbReference>
<feature type="region of interest" description="Disordered" evidence="6">
    <location>
        <begin position="713"/>
        <end position="820"/>
    </location>
</feature>
<dbReference type="AlphaFoldDB" id="A0A3N4KNX7"/>
<dbReference type="GO" id="GO:0070210">
    <property type="term" value="C:Rpd3L-Expanded complex"/>
    <property type="evidence" value="ECO:0007669"/>
    <property type="project" value="TreeGrafter"/>
</dbReference>
<reference evidence="8 9" key="1">
    <citation type="journal article" date="2018" name="Nat. Ecol. Evol.">
        <title>Pezizomycetes genomes reveal the molecular basis of ectomycorrhizal truffle lifestyle.</title>
        <authorList>
            <person name="Murat C."/>
            <person name="Payen T."/>
            <person name="Noel B."/>
            <person name="Kuo A."/>
            <person name="Morin E."/>
            <person name="Chen J."/>
            <person name="Kohler A."/>
            <person name="Krizsan K."/>
            <person name="Balestrini R."/>
            <person name="Da Silva C."/>
            <person name="Montanini B."/>
            <person name="Hainaut M."/>
            <person name="Levati E."/>
            <person name="Barry K.W."/>
            <person name="Belfiori B."/>
            <person name="Cichocki N."/>
            <person name="Clum A."/>
            <person name="Dockter R.B."/>
            <person name="Fauchery L."/>
            <person name="Guy J."/>
            <person name="Iotti M."/>
            <person name="Le Tacon F."/>
            <person name="Lindquist E.A."/>
            <person name="Lipzen A."/>
            <person name="Malagnac F."/>
            <person name="Mello A."/>
            <person name="Molinier V."/>
            <person name="Miyauchi S."/>
            <person name="Poulain J."/>
            <person name="Riccioni C."/>
            <person name="Rubini A."/>
            <person name="Sitrit Y."/>
            <person name="Splivallo R."/>
            <person name="Traeger S."/>
            <person name="Wang M."/>
            <person name="Zifcakova L."/>
            <person name="Wipf D."/>
            <person name="Zambonelli A."/>
            <person name="Paolocci F."/>
            <person name="Nowrousian M."/>
            <person name="Ottonello S."/>
            <person name="Baldrian P."/>
            <person name="Spatafora J.W."/>
            <person name="Henrissat B."/>
            <person name="Nagy L.G."/>
            <person name="Aury J.M."/>
            <person name="Wincker P."/>
            <person name="Grigoriev I.V."/>
            <person name="Bonfante P."/>
            <person name="Martin F.M."/>
        </authorList>
    </citation>
    <scope>NUCLEOTIDE SEQUENCE [LARGE SCALE GENOMIC DNA]</scope>
    <source>
        <strain evidence="8 9">CCBAS932</strain>
    </source>
</reference>
<dbReference type="InterPro" id="IPR013083">
    <property type="entry name" value="Znf_RING/FYVE/PHD"/>
</dbReference>
<feature type="compositionally biased region" description="Low complexity" evidence="6">
    <location>
        <begin position="674"/>
        <end position="685"/>
    </location>
</feature>
<feature type="compositionally biased region" description="Basic and acidic residues" evidence="6">
    <location>
        <begin position="522"/>
        <end position="543"/>
    </location>
</feature>
<accession>A0A3N4KNX7</accession>
<feature type="compositionally biased region" description="Basic and acidic residues" evidence="6">
    <location>
        <begin position="384"/>
        <end position="399"/>
    </location>
</feature>
<keyword evidence="4" id="KW-0156">Chromatin regulator</keyword>
<evidence type="ECO:0000256" key="1">
    <source>
        <dbReference type="ARBA" id="ARBA00022723"/>
    </source>
</evidence>
<organism evidence="8 9">
    <name type="scientific">Morchella conica CCBAS932</name>
    <dbReference type="NCBI Taxonomy" id="1392247"/>
    <lineage>
        <taxon>Eukaryota</taxon>
        <taxon>Fungi</taxon>
        <taxon>Dikarya</taxon>
        <taxon>Ascomycota</taxon>
        <taxon>Pezizomycotina</taxon>
        <taxon>Pezizomycetes</taxon>
        <taxon>Pezizales</taxon>
        <taxon>Morchellaceae</taxon>
        <taxon>Morchella</taxon>
    </lineage>
</organism>
<evidence type="ECO:0000256" key="3">
    <source>
        <dbReference type="ARBA" id="ARBA00022833"/>
    </source>
</evidence>
<dbReference type="GO" id="GO:0006325">
    <property type="term" value="P:chromatin organization"/>
    <property type="evidence" value="ECO:0007669"/>
    <property type="project" value="UniProtKB-KW"/>
</dbReference>
<dbReference type="CDD" id="cd15550">
    <property type="entry name" value="PHD_MLL5"/>
    <property type="match status" value="1"/>
</dbReference>
<dbReference type="PANTHER" id="PTHR46462:SF3">
    <property type="entry name" value="UPSET, ISOFORM A"/>
    <property type="match status" value="1"/>
</dbReference>
<feature type="region of interest" description="Disordered" evidence="6">
    <location>
        <begin position="90"/>
        <end position="179"/>
    </location>
</feature>
<dbReference type="InterPro" id="IPR011011">
    <property type="entry name" value="Znf_FYVE_PHD"/>
</dbReference>
<dbReference type="InParanoid" id="A0A3N4KNX7"/>
<feature type="compositionally biased region" description="Low complexity" evidence="6">
    <location>
        <begin position="756"/>
        <end position="767"/>
    </location>
</feature>
<keyword evidence="2 5" id="KW-0863">Zinc-finger</keyword>
<feature type="region of interest" description="Disordered" evidence="6">
    <location>
        <begin position="254"/>
        <end position="584"/>
    </location>
</feature>
<evidence type="ECO:0000259" key="7">
    <source>
        <dbReference type="PROSITE" id="PS50016"/>
    </source>
</evidence>
<feature type="compositionally biased region" description="Polar residues" evidence="6">
    <location>
        <begin position="403"/>
        <end position="429"/>
    </location>
</feature>
<feature type="compositionally biased region" description="Basic residues" evidence="6">
    <location>
        <begin position="104"/>
        <end position="120"/>
    </location>
</feature>
<name>A0A3N4KNX7_9PEZI</name>
<keyword evidence="9" id="KW-1185">Reference proteome</keyword>
<dbReference type="SMART" id="SM00249">
    <property type="entry name" value="PHD"/>
    <property type="match status" value="1"/>
</dbReference>
<dbReference type="GO" id="GO:0034967">
    <property type="term" value="C:Set3 complex"/>
    <property type="evidence" value="ECO:0007669"/>
    <property type="project" value="TreeGrafter"/>
</dbReference>
<feature type="domain" description="PHD-type" evidence="7">
    <location>
        <begin position="34"/>
        <end position="82"/>
    </location>
</feature>
<feature type="compositionally biased region" description="Polar residues" evidence="6">
    <location>
        <begin position="781"/>
        <end position="794"/>
    </location>
</feature>
<evidence type="ECO:0000256" key="4">
    <source>
        <dbReference type="ARBA" id="ARBA00022853"/>
    </source>
</evidence>
<proteinExistence type="predicted"/>
<dbReference type="PROSITE" id="PS01359">
    <property type="entry name" value="ZF_PHD_1"/>
    <property type="match status" value="1"/>
</dbReference>
<sequence>MTENPTIPSPSGPPQPTFAASTNPPEDAENHLGEIQCICEISDDDGFTICCDICDSWQHLVCVQLTKENLPAKYYCPKCSPRTLDIQKAKDIQRQRRAEEQAKRSHKKKRPVATSHKKKEHTNGTAPGKSSLGTDKTTTTQGLGKPPSPKENQQPSSRKRGHRGSQSISNPPIQSVVGPATFNNIVNDTISLDSPRIAPPTHNGDTESDTDYENKRDFATAIEKYGEPSQAFIEKPVSTTHLMAECSCSGANDCPMKSEHSALKPPISNGRRKAKRNASLEPNISVIPKEPSSDSGPPNDEDDDDSRSVSAPSSRSKPRSRDLTPSASLDTAIENEMTARDARKLKDVLSLIEKQEQPQPVKRRKRNSTVSRDMPAGTLSLPRPKSDLKDGTKGADANKKQKVPNSQNTPYSPTVTTPASMSVEYSVTDASVGRRGSNSPVPSESGKSRRRASVSPTGQNNGGDSKHRSKTITKPQRLVQFKDASMQTDPIEDEVPWWRLDPKMSPPRPPRLPLRKRLMRSMLRDRDETGSISTEDRKRKYDEVSSNPESTPPSKSPKLSCGGSVSVPNATPTDIKQSAETERMSLQYTTANTVKSAAQDSVTQISTIHVLDIHDKSTPPPGPALADIFADSDSTTSYPSQGSVAAARSPTELSPKTDQSQVNGNRSELQVQLPTPTTPSTQSAPTPGPVSLQSPLTVVPHLANANSVFNTCLAQPSPTRTKKLSLKDYGKRKQKVEVVDKADERLGTRYSTEGVPSNSERSPSHSSPSEEPRKLADHSSELMQVVTSPSSEMSSHMILDPTRVPTGPKEHRTGNHWHVR</sequence>
<feature type="compositionally biased region" description="Basic and acidic residues" evidence="6">
    <location>
        <begin position="90"/>
        <end position="103"/>
    </location>
</feature>
<feature type="compositionally biased region" description="Polar residues" evidence="6">
    <location>
        <begin position="632"/>
        <end position="643"/>
    </location>
</feature>
<dbReference type="OrthoDB" id="20872at2759"/>
<dbReference type="PANTHER" id="PTHR46462">
    <property type="entry name" value="UPSET, ISOFORM A"/>
    <property type="match status" value="1"/>
</dbReference>
<dbReference type="SUPFAM" id="SSF57903">
    <property type="entry name" value="FYVE/PHD zinc finger"/>
    <property type="match status" value="1"/>
</dbReference>
<dbReference type="Proteomes" id="UP000277580">
    <property type="component" value="Unassembled WGS sequence"/>
</dbReference>
<feature type="compositionally biased region" description="Basic and acidic residues" evidence="6">
    <location>
        <begin position="337"/>
        <end position="347"/>
    </location>
</feature>
<dbReference type="InterPro" id="IPR019786">
    <property type="entry name" value="Zinc_finger_PHD-type_CS"/>
</dbReference>
<feature type="region of interest" description="Disordered" evidence="6">
    <location>
        <begin position="612"/>
        <end position="694"/>
    </location>
</feature>
<dbReference type="Gene3D" id="3.30.40.10">
    <property type="entry name" value="Zinc/RING finger domain, C3HC4 (zinc finger)"/>
    <property type="match status" value="1"/>
</dbReference>
<feature type="compositionally biased region" description="Polar residues" evidence="6">
    <location>
        <begin position="164"/>
        <end position="173"/>
    </location>
</feature>
<dbReference type="InterPro" id="IPR019787">
    <property type="entry name" value="Znf_PHD-finger"/>
</dbReference>
<feature type="compositionally biased region" description="Polar residues" evidence="6">
    <location>
        <begin position="566"/>
        <end position="576"/>
    </location>
</feature>
<dbReference type="EMBL" id="ML119182">
    <property type="protein sequence ID" value="RPB07475.1"/>
    <property type="molecule type" value="Genomic_DNA"/>
</dbReference>
<feature type="compositionally biased region" description="Polar residues" evidence="6">
    <location>
        <begin position="131"/>
        <end position="142"/>
    </location>
</feature>
<feature type="compositionally biased region" description="Basic and acidic residues" evidence="6">
    <location>
        <begin position="768"/>
        <end position="780"/>
    </location>
</feature>
<evidence type="ECO:0000256" key="2">
    <source>
        <dbReference type="ARBA" id="ARBA00022771"/>
    </source>
</evidence>
<keyword evidence="1" id="KW-0479">Metal-binding</keyword>
<feature type="region of interest" description="Disordered" evidence="6">
    <location>
        <begin position="191"/>
        <end position="213"/>
    </location>
</feature>
<dbReference type="STRING" id="1392247.A0A3N4KNX7"/>
<keyword evidence="3" id="KW-0862">Zinc</keyword>